<proteinExistence type="predicted"/>
<evidence type="ECO:0000313" key="1">
    <source>
        <dbReference type="EMBL" id="HIX47234.1"/>
    </source>
</evidence>
<dbReference type="InterPro" id="IPR008323">
    <property type="entry name" value="UCP033563"/>
</dbReference>
<dbReference type="PANTHER" id="PTHR36454:SF1">
    <property type="entry name" value="DUF1015 DOMAIN-CONTAINING PROTEIN"/>
    <property type="match status" value="1"/>
</dbReference>
<reference evidence="1" key="1">
    <citation type="journal article" date="2021" name="PeerJ">
        <title>Extensive microbial diversity within the chicken gut microbiome revealed by metagenomics and culture.</title>
        <authorList>
            <person name="Gilroy R."/>
            <person name="Ravi A."/>
            <person name="Getino M."/>
            <person name="Pursley I."/>
            <person name="Horton D.L."/>
            <person name="Alikhan N.F."/>
            <person name="Baker D."/>
            <person name="Gharbi K."/>
            <person name="Hall N."/>
            <person name="Watson M."/>
            <person name="Adriaenssens E.M."/>
            <person name="Foster-Nyarko E."/>
            <person name="Jarju S."/>
            <person name="Secka A."/>
            <person name="Antonio M."/>
            <person name="Oren A."/>
            <person name="Chaudhuri R.R."/>
            <person name="La Ragione R."/>
            <person name="Hildebrand F."/>
            <person name="Pallen M.J."/>
        </authorList>
    </citation>
    <scope>NUCLEOTIDE SEQUENCE</scope>
    <source>
        <strain evidence="1">26628</strain>
    </source>
</reference>
<dbReference type="Pfam" id="PF06245">
    <property type="entry name" value="DUF1015"/>
    <property type="match status" value="1"/>
</dbReference>
<accession>A0A9D1VUJ2</accession>
<dbReference type="EMBL" id="DXFD01000090">
    <property type="protein sequence ID" value="HIX47234.1"/>
    <property type="molecule type" value="Genomic_DNA"/>
</dbReference>
<evidence type="ECO:0000313" key="2">
    <source>
        <dbReference type="Proteomes" id="UP000824249"/>
    </source>
</evidence>
<name>A0A9D1VUJ2_9FIRM</name>
<organism evidence="1 2">
    <name type="scientific">Candidatus Borkfalkia faecigallinarum</name>
    <dbReference type="NCBI Taxonomy" id="2838509"/>
    <lineage>
        <taxon>Bacteria</taxon>
        <taxon>Bacillati</taxon>
        <taxon>Bacillota</taxon>
        <taxon>Clostridia</taxon>
        <taxon>Christensenellales</taxon>
        <taxon>Christensenellaceae</taxon>
        <taxon>Candidatus Borkfalkia</taxon>
    </lineage>
</organism>
<gene>
    <name evidence="1" type="ORF">H9737_06065</name>
</gene>
<dbReference type="Proteomes" id="UP000824249">
    <property type="component" value="Unassembled WGS sequence"/>
</dbReference>
<reference evidence="1" key="2">
    <citation type="submission" date="2021-04" db="EMBL/GenBank/DDBJ databases">
        <authorList>
            <person name="Gilroy R."/>
        </authorList>
    </citation>
    <scope>NUCLEOTIDE SEQUENCE</scope>
    <source>
        <strain evidence="1">26628</strain>
    </source>
</reference>
<comment type="caution">
    <text evidence="1">The sequence shown here is derived from an EMBL/GenBank/DDBJ whole genome shotgun (WGS) entry which is preliminary data.</text>
</comment>
<dbReference type="PANTHER" id="PTHR36454">
    <property type="entry name" value="LMO2823 PROTEIN"/>
    <property type="match status" value="1"/>
</dbReference>
<dbReference type="AlphaFoldDB" id="A0A9D1VUJ2"/>
<sequence>MKNSCIFVPRILLPQPDADMTAWAVIACDQHTSDRAYWSALDALVGDKPSTLRLTLPEVYLEDADCPARIAKIAETMRDYRARGVFRTLPPGFVLVQRTAPGMPVRTGIVLAVDLEAYSFEKQSDALIRATEATILERIPPRLKIREAADIEFPHILLLYEDMQGAVAAAARSHRSGTLYDFALNMGGGRIRGDFIADVQPVLDAFAGLVRDGLLFMVGDGNHSLATAKAAWERCKAGLSEAERAVHPARFALCEAVNIYDQGIRFEAIHRLVKGVDPDDFARGLRPFGRAEGGLCVHGRKIPLGVAEEVPAAVAAVDAYIDEYMLRKGGSVDFVHGEEAVRAYTEEHPDSAGILLPAMEKSSLFGLVKRGGSLPRKTFSMGESEEKRYYVEGKEIRA</sequence>
<protein>
    <submittedName>
        <fullName evidence="1">DUF1015 domain-containing protein</fullName>
    </submittedName>
</protein>